<feature type="non-terminal residue" evidence="2">
    <location>
        <position position="158"/>
    </location>
</feature>
<sequence>MVLSKNYTKRSFDLAAKTYSSFSELQNEVAKSLMGMISEKFFENVLEIGVGDGKLASIINFDYKNYIGIDLSPNMAFMFKKNHPSKYSVIGDAENLPFRPNTFDLIISSSVFQWFTNPKESIPKLFGLSKNKKNIYFSAFSKGTFWQMQEVSKMTGFG</sequence>
<organism evidence="2">
    <name type="scientific">Desulfurella acetivorans</name>
    <dbReference type="NCBI Taxonomy" id="33002"/>
    <lineage>
        <taxon>Bacteria</taxon>
        <taxon>Pseudomonadati</taxon>
        <taxon>Campylobacterota</taxon>
        <taxon>Desulfurellia</taxon>
        <taxon>Desulfurellales</taxon>
        <taxon>Desulfurellaceae</taxon>
        <taxon>Desulfurella</taxon>
    </lineage>
</organism>
<name>A0A7C6E9E4_DESAE</name>
<proteinExistence type="predicted"/>
<dbReference type="EMBL" id="DRZX01000178">
    <property type="protein sequence ID" value="HHS48929.1"/>
    <property type="molecule type" value="Genomic_DNA"/>
</dbReference>
<gene>
    <name evidence="2" type="ORF">ENM99_03595</name>
</gene>
<dbReference type="CDD" id="cd02440">
    <property type="entry name" value="AdoMet_MTases"/>
    <property type="match status" value="1"/>
</dbReference>
<accession>A0A7C6E9E4</accession>
<dbReference type="Proteomes" id="UP000886400">
    <property type="component" value="Unassembled WGS sequence"/>
</dbReference>
<dbReference type="GO" id="GO:0008757">
    <property type="term" value="F:S-adenosylmethionine-dependent methyltransferase activity"/>
    <property type="evidence" value="ECO:0007669"/>
    <property type="project" value="InterPro"/>
</dbReference>
<dbReference type="Gene3D" id="3.40.50.150">
    <property type="entry name" value="Vaccinia Virus protein VP39"/>
    <property type="match status" value="1"/>
</dbReference>
<feature type="domain" description="Methyltransferase type 11" evidence="1">
    <location>
        <begin position="46"/>
        <end position="126"/>
    </location>
</feature>
<dbReference type="InterPro" id="IPR013216">
    <property type="entry name" value="Methyltransf_11"/>
</dbReference>
<keyword evidence="2" id="KW-0489">Methyltransferase</keyword>
<evidence type="ECO:0000259" key="1">
    <source>
        <dbReference type="Pfam" id="PF08241"/>
    </source>
</evidence>
<dbReference type="AlphaFoldDB" id="A0A7C6E9E4"/>
<dbReference type="PANTHER" id="PTHR43861:SF1">
    <property type="entry name" value="TRANS-ACONITATE 2-METHYLTRANSFERASE"/>
    <property type="match status" value="1"/>
</dbReference>
<keyword evidence="2" id="KW-0808">Transferase</keyword>
<dbReference type="PANTHER" id="PTHR43861">
    <property type="entry name" value="TRANS-ACONITATE 2-METHYLTRANSFERASE-RELATED"/>
    <property type="match status" value="1"/>
</dbReference>
<dbReference type="InterPro" id="IPR029063">
    <property type="entry name" value="SAM-dependent_MTases_sf"/>
</dbReference>
<dbReference type="Pfam" id="PF08241">
    <property type="entry name" value="Methyltransf_11"/>
    <property type="match status" value="1"/>
</dbReference>
<dbReference type="GO" id="GO:0032259">
    <property type="term" value="P:methylation"/>
    <property type="evidence" value="ECO:0007669"/>
    <property type="project" value="UniProtKB-KW"/>
</dbReference>
<evidence type="ECO:0000313" key="2">
    <source>
        <dbReference type="EMBL" id="HHS48929.1"/>
    </source>
</evidence>
<dbReference type="SUPFAM" id="SSF53335">
    <property type="entry name" value="S-adenosyl-L-methionine-dependent methyltransferases"/>
    <property type="match status" value="1"/>
</dbReference>
<comment type="caution">
    <text evidence="2">The sequence shown here is derived from an EMBL/GenBank/DDBJ whole genome shotgun (WGS) entry which is preliminary data.</text>
</comment>
<reference evidence="2" key="1">
    <citation type="journal article" date="2020" name="mSystems">
        <title>Genome- and Community-Level Interaction Insights into Carbon Utilization and Element Cycling Functions of Hydrothermarchaeota in Hydrothermal Sediment.</title>
        <authorList>
            <person name="Zhou Z."/>
            <person name="Liu Y."/>
            <person name="Xu W."/>
            <person name="Pan J."/>
            <person name="Luo Z.H."/>
            <person name="Li M."/>
        </authorList>
    </citation>
    <scope>NUCLEOTIDE SEQUENCE [LARGE SCALE GENOMIC DNA]</scope>
    <source>
        <strain evidence="2">SpSt-1135</strain>
    </source>
</reference>
<protein>
    <submittedName>
        <fullName evidence="2">Methyltransferase domain-containing protein</fullName>
    </submittedName>
</protein>